<keyword evidence="5" id="KW-1185">Reference proteome</keyword>
<organism evidence="4 5">
    <name type="scientific">Halobaculum roseum</name>
    <dbReference type="NCBI Taxonomy" id="2175149"/>
    <lineage>
        <taxon>Archaea</taxon>
        <taxon>Methanobacteriati</taxon>
        <taxon>Methanobacteriota</taxon>
        <taxon>Stenosarchaea group</taxon>
        <taxon>Halobacteria</taxon>
        <taxon>Halobacteriales</taxon>
        <taxon>Haloferacaceae</taxon>
        <taxon>Halobaculum</taxon>
    </lineage>
</organism>
<dbReference type="EMBL" id="JBHMAJ010000007">
    <property type="protein sequence ID" value="MFB9824647.1"/>
    <property type="molecule type" value="Genomic_DNA"/>
</dbReference>
<dbReference type="Proteomes" id="UP001589595">
    <property type="component" value="Unassembled WGS sequence"/>
</dbReference>
<dbReference type="PANTHER" id="PTHR43712:SF2">
    <property type="entry name" value="O-METHYLTRANSFERASE CICE"/>
    <property type="match status" value="1"/>
</dbReference>
<dbReference type="AlphaFoldDB" id="A0ABD5MTT1"/>
<evidence type="ECO:0000256" key="1">
    <source>
        <dbReference type="ARBA" id="ARBA00022603"/>
    </source>
</evidence>
<evidence type="ECO:0000313" key="5">
    <source>
        <dbReference type="Proteomes" id="UP001589595"/>
    </source>
</evidence>
<sequence>MPVVPGFLERLAFRANLAPSAILDVHGAASLHAVALADELGVLAALDGPQSVSSLAAALACEEDALRRLLDALVAVGYADRSGDEYWRTRTTERWLTEGGDANLAPFARFWVEVVLPYWREHAARAVREGDPGGSLYEWLGDDEAAWATTQAGFRAAASLLVDPVADALGDVSGARVLDLGGGHGAYAVELARRGASVTLVDRPPALEPAREAAAEAGVDVRFVGGDYLTDDLWRRLVDPDLDSDFDPDTGPDGADDADAGYDLVLLFNVLHGHSPAEAATLLDRAAAALAHGGKLAILDQFGRGGRSSLADVGVALIDLTYLITLGGGTLDADAVNRRLGDAGLSAVETRTFRRAPGVKLLRVEAPYPDRN</sequence>
<dbReference type="GO" id="GO:0032259">
    <property type="term" value="P:methylation"/>
    <property type="evidence" value="ECO:0007669"/>
    <property type="project" value="UniProtKB-KW"/>
</dbReference>
<dbReference type="RefSeq" id="WP_222923281.1">
    <property type="nucleotide sequence ID" value="NZ_CP082286.1"/>
</dbReference>
<dbReference type="Gene3D" id="1.10.10.10">
    <property type="entry name" value="Winged helix-like DNA-binding domain superfamily/Winged helix DNA-binding domain"/>
    <property type="match status" value="1"/>
</dbReference>
<evidence type="ECO:0000256" key="2">
    <source>
        <dbReference type="ARBA" id="ARBA00022679"/>
    </source>
</evidence>
<dbReference type="InterPro" id="IPR029063">
    <property type="entry name" value="SAM-dependent_MTases_sf"/>
</dbReference>
<dbReference type="GeneID" id="67210716"/>
<evidence type="ECO:0000313" key="4">
    <source>
        <dbReference type="EMBL" id="MFB9824647.1"/>
    </source>
</evidence>
<dbReference type="Pfam" id="PF13489">
    <property type="entry name" value="Methyltransf_23"/>
    <property type="match status" value="1"/>
</dbReference>
<name>A0ABD5MTT1_9EURY</name>
<protein>
    <submittedName>
        <fullName evidence="4">Methyltransferase</fullName>
    </submittedName>
</protein>
<dbReference type="SUPFAM" id="SSF46785">
    <property type="entry name" value="Winged helix' DNA-binding domain"/>
    <property type="match status" value="1"/>
</dbReference>
<dbReference type="Gene3D" id="3.40.50.150">
    <property type="entry name" value="Vaccinia Virus protein VP39"/>
    <property type="match status" value="1"/>
</dbReference>
<keyword evidence="2" id="KW-0808">Transferase</keyword>
<dbReference type="PROSITE" id="PS51683">
    <property type="entry name" value="SAM_OMT_II"/>
    <property type="match status" value="1"/>
</dbReference>
<dbReference type="PANTHER" id="PTHR43712">
    <property type="entry name" value="PUTATIVE (AFU_ORTHOLOGUE AFUA_4G14580)-RELATED"/>
    <property type="match status" value="1"/>
</dbReference>
<reference evidence="4" key="1">
    <citation type="submission" date="2024-09" db="EMBL/GenBank/DDBJ databases">
        <authorList>
            <person name="Sun Q."/>
        </authorList>
    </citation>
    <scope>NUCLEOTIDE SEQUENCE [LARGE SCALE GENOMIC DNA]</scope>
    <source>
        <strain evidence="4">JCM 31273</strain>
    </source>
</reference>
<keyword evidence="3" id="KW-0949">S-adenosyl-L-methionine</keyword>
<proteinExistence type="predicted"/>
<comment type="caution">
    <text evidence="4">The sequence shown here is derived from an EMBL/GenBank/DDBJ whole genome shotgun (WGS) entry which is preliminary data.</text>
</comment>
<keyword evidence="1 4" id="KW-0489">Methyltransferase</keyword>
<dbReference type="InterPro" id="IPR036388">
    <property type="entry name" value="WH-like_DNA-bd_sf"/>
</dbReference>
<accession>A0ABD5MTT1</accession>
<dbReference type="CDD" id="cd02440">
    <property type="entry name" value="AdoMet_MTases"/>
    <property type="match status" value="1"/>
</dbReference>
<dbReference type="SUPFAM" id="SSF53335">
    <property type="entry name" value="S-adenosyl-L-methionine-dependent methyltransferases"/>
    <property type="match status" value="1"/>
</dbReference>
<gene>
    <name evidence="4" type="ORF">ACFFOL_10785</name>
</gene>
<dbReference type="GO" id="GO:0008168">
    <property type="term" value="F:methyltransferase activity"/>
    <property type="evidence" value="ECO:0007669"/>
    <property type="project" value="UniProtKB-KW"/>
</dbReference>
<dbReference type="InterPro" id="IPR036390">
    <property type="entry name" value="WH_DNA-bd_sf"/>
</dbReference>
<evidence type="ECO:0000256" key="3">
    <source>
        <dbReference type="ARBA" id="ARBA00022691"/>
    </source>
</evidence>
<dbReference type="InterPro" id="IPR016461">
    <property type="entry name" value="COMT-like"/>
</dbReference>